<dbReference type="EMBL" id="BAABAA010000022">
    <property type="protein sequence ID" value="GAA3598673.1"/>
    <property type="molecule type" value="Genomic_DNA"/>
</dbReference>
<protein>
    <recommendedName>
        <fullName evidence="3">Lipoprotein</fullName>
    </recommendedName>
</protein>
<dbReference type="Proteomes" id="UP001501222">
    <property type="component" value="Unassembled WGS sequence"/>
</dbReference>
<sequence>MVIQQMFRIVAPAGLICLIVASLVGCDSSSGSPQSNAGPSAYCAKLTEFNGKSAKPGDFSTLLASAEEVQKVAPDGQREKWDLLVSYARRLSEAANDQRKLTAVLADESKARAANDAVASYAKEHCGLQMRSN</sequence>
<organism evidence="1 2">
    <name type="scientific">Kribbella ginsengisoli</name>
    <dbReference type="NCBI Taxonomy" id="363865"/>
    <lineage>
        <taxon>Bacteria</taxon>
        <taxon>Bacillati</taxon>
        <taxon>Actinomycetota</taxon>
        <taxon>Actinomycetes</taxon>
        <taxon>Propionibacteriales</taxon>
        <taxon>Kribbellaceae</taxon>
        <taxon>Kribbella</taxon>
    </lineage>
</organism>
<accession>A0ABP6Z6N4</accession>
<evidence type="ECO:0000313" key="1">
    <source>
        <dbReference type="EMBL" id="GAA3598673.1"/>
    </source>
</evidence>
<dbReference type="RefSeq" id="WP_344850223.1">
    <property type="nucleotide sequence ID" value="NZ_BAABAA010000022.1"/>
</dbReference>
<comment type="caution">
    <text evidence="1">The sequence shown here is derived from an EMBL/GenBank/DDBJ whole genome shotgun (WGS) entry which is preliminary data.</text>
</comment>
<reference evidence="2" key="1">
    <citation type="journal article" date="2019" name="Int. J. Syst. Evol. Microbiol.">
        <title>The Global Catalogue of Microorganisms (GCM) 10K type strain sequencing project: providing services to taxonomists for standard genome sequencing and annotation.</title>
        <authorList>
            <consortium name="The Broad Institute Genomics Platform"/>
            <consortium name="The Broad Institute Genome Sequencing Center for Infectious Disease"/>
            <person name="Wu L."/>
            <person name="Ma J."/>
        </authorList>
    </citation>
    <scope>NUCLEOTIDE SEQUENCE [LARGE SCALE GENOMIC DNA]</scope>
    <source>
        <strain evidence="2">JCM 16928</strain>
    </source>
</reference>
<keyword evidence="2" id="KW-1185">Reference proteome</keyword>
<evidence type="ECO:0008006" key="3">
    <source>
        <dbReference type="Google" id="ProtNLM"/>
    </source>
</evidence>
<name>A0ABP6Z6N4_9ACTN</name>
<evidence type="ECO:0000313" key="2">
    <source>
        <dbReference type="Proteomes" id="UP001501222"/>
    </source>
</evidence>
<proteinExistence type="predicted"/>
<gene>
    <name evidence="1" type="ORF">GCM10022235_83140</name>
</gene>